<dbReference type="InterPro" id="IPR029058">
    <property type="entry name" value="AB_hydrolase_fold"/>
</dbReference>
<feature type="compositionally biased region" description="Polar residues" evidence="1">
    <location>
        <begin position="602"/>
        <end position="613"/>
    </location>
</feature>
<feature type="region of interest" description="Disordered" evidence="1">
    <location>
        <begin position="410"/>
        <end position="645"/>
    </location>
</feature>
<feature type="compositionally biased region" description="Polar residues" evidence="1">
    <location>
        <begin position="534"/>
        <end position="546"/>
    </location>
</feature>
<dbReference type="STRING" id="93625.A0A409VMM5"/>
<feature type="compositionally biased region" description="Basic and acidic residues" evidence="1">
    <location>
        <begin position="695"/>
        <end position="712"/>
    </location>
</feature>
<dbReference type="Gene3D" id="3.40.50.1820">
    <property type="entry name" value="alpha/beta hydrolase"/>
    <property type="match status" value="1"/>
</dbReference>
<dbReference type="PANTHER" id="PTHR42103:SF2">
    <property type="entry name" value="AB HYDROLASE-1 DOMAIN-CONTAINING PROTEIN"/>
    <property type="match status" value="1"/>
</dbReference>
<dbReference type="Proteomes" id="UP000283269">
    <property type="component" value="Unassembled WGS sequence"/>
</dbReference>
<evidence type="ECO:0000313" key="4">
    <source>
        <dbReference type="Proteomes" id="UP000283269"/>
    </source>
</evidence>
<dbReference type="OrthoDB" id="10260961at2759"/>
<dbReference type="Pfam" id="PF00561">
    <property type="entry name" value="Abhydrolase_1"/>
    <property type="match status" value="1"/>
</dbReference>
<sequence>MSEMLYGDHTPEELSVSLPSGVALQTDIWKPSNSLQDGEGNKLAVCLHPWSWLGGRKEDPVLWSLVEPLLSRNYHVLQYNSRGVGGSSGWASLTGYKEAEDLKALVQWAIDGLSDVRSVVIVGYSHGSLIASLYPVLRSVKTSHILISYPLGPRGWLTLFNSSSYDKTLNDLVQQRDSNVLIIYGDRDEFTSHSKYKSWSSGLQGNVVIQEVENGSHFWRGQSGQQLIGNDTRRSPIILGLRGTDVSPTTSVTSAMLFIYKLSGLQAATGRASTTKSSTPSRSPSVVSHITGESNKDDAKEKREWPPRSVSNTEKSPLVLPSLSSRSIPPALVTQSSSNGSELGTTNSWKKDLSSPTADEPEVPLTAKALNASQRQSKAEPNSFLENWRKDIPPAQVEPEPEAPITATLQTEPQVDATTPIPTSAQKFNTPSTPRTSSIAKATTRMSATRTPAKTPPSSSAKALAVSSKAPAKTPLKSPAPKQPVTPSIAQTLKPQHTGQSVASSATTRRPVAKAPATPVNKTPSRAEAASRAKTPTSARPKTPSTGLFAPTAASLARSRNAAPQLPTPSKKATISSSSMDRLSKPTAASKARIAAAAPVSTPRSGGATTPRQSTSGKAKATPSSSPSKAKKAPEPKPAATGAAVAASVAGIGLIATAASADGNDKVVEEILDSIDNEDVHEPAEVVSETSEEVGGEHQVEEPQSEPREESRSVGSEEMETTPGSPSPALETPEADEGEDVDHHSVAEDKVLQTTSESHEVRDELEDIVNLLESTSITKPLHEDTIAPTDIPDEIFEIPDEQGK</sequence>
<feature type="compositionally biased region" description="Basic and acidic residues" evidence="1">
    <location>
        <begin position="294"/>
        <end position="306"/>
    </location>
</feature>
<feature type="compositionally biased region" description="Low complexity" evidence="1">
    <location>
        <begin position="456"/>
        <end position="473"/>
    </location>
</feature>
<protein>
    <recommendedName>
        <fullName evidence="2">AB hydrolase-1 domain-containing protein</fullName>
    </recommendedName>
</protein>
<feature type="compositionally biased region" description="Low complexity" evidence="1">
    <location>
        <begin position="614"/>
        <end position="628"/>
    </location>
</feature>
<accession>A0A409VMM5</accession>
<feature type="compositionally biased region" description="Basic and acidic residues" evidence="1">
    <location>
        <begin position="741"/>
        <end position="762"/>
    </location>
</feature>
<dbReference type="SUPFAM" id="SSF53474">
    <property type="entry name" value="alpha/beta-Hydrolases"/>
    <property type="match status" value="1"/>
</dbReference>
<comment type="caution">
    <text evidence="3">The sequence shown here is derived from an EMBL/GenBank/DDBJ whole genome shotgun (WGS) entry which is preliminary data.</text>
</comment>
<evidence type="ECO:0000259" key="2">
    <source>
        <dbReference type="Pfam" id="PF00561"/>
    </source>
</evidence>
<proteinExistence type="predicted"/>
<keyword evidence="4" id="KW-1185">Reference proteome</keyword>
<feature type="compositionally biased region" description="Polar residues" evidence="1">
    <location>
        <begin position="333"/>
        <end position="348"/>
    </location>
</feature>
<feature type="domain" description="AB hydrolase-1" evidence="2">
    <location>
        <begin position="63"/>
        <end position="134"/>
    </location>
</feature>
<feature type="compositionally biased region" description="Low complexity" evidence="1">
    <location>
        <begin position="273"/>
        <end position="288"/>
    </location>
</feature>
<evidence type="ECO:0000256" key="1">
    <source>
        <dbReference type="SAM" id="MobiDB-lite"/>
    </source>
</evidence>
<feature type="region of interest" description="Disordered" evidence="1">
    <location>
        <begin position="271"/>
        <end position="361"/>
    </location>
</feature>
<gene>
    <name evidence="3" type="ORF">CVT25_006044</name>
</gene>
<feature type="compositionally biased region" description="Polar residues" evidence="1">
    <location>
        <begin position="571"/>
        <end position="581"/>
    </location>
</feature>
<reference evidence="3 4" key="1">
    <citation type="journal article" date="2018" name="Evol. Lett.">
        <title>Horizontal gene cluster transfer increased hallucinogenic mushroom diversity.</title>
        <authorList>
            <person name="Reynolds H.T."/>
            <person name="Vijayakumar V."/>
            <person name="Gluck-Thaler E."/>
            <person name="Korotkin H.B."/>
            <person name="Matheny P.B."/>
            <person name="Slot J.C."/>
        </authorList>
    </citation>
    <scope>NUCLEOTIDE SEQUENCE [LARGE SCALE GENOMIC DNA]</scope>
    <source>
        <strain evidence="3 4">2631</strain>
    </source>
</reference>
<feature type="compositionally biased region" description="Low complexity" evidence="1">
    <location>
        <begin position="316"/>
        <end position="332"/>
    </location>
</feature>
<name>A0A409VMM5_PSICY</name>
<feature type="compositionally biased region" description="Polar residues" evidence="1">
    <location>
        <begin position="485"/>
        <end position="508"/>
    </location>
</feature>
<feature type="compositionally biased region" description="Low complexity" evidence="1">
    <location>
        <begin position="588"/>
        <end position="598"/>
    </location>
</feature>
<feature type="region of interest" description="Disordered" evidence="1">
    <location>
        <begin position="670"/>
        <end position="762"/>
    </location>
</feature>
<organism evidence="3 4">
    <name type="scientific">Psilocybe cyanescens</name>
    <dbReference type="NCBI Taxonomy" id="93625"/>
    <lineage>
        <taxon>Eukaryota</taxon>
        <taxon>Fungi</taxon>
        <taxon>Dikarya</taxon>
        <taxon>Basidiomycota</taxon>
        <taxon>Agaricomycotina</taxon>
        <taxon>Agaricomycetes</taxon>
        <taxon>Agaricomycetidae</taxon>
        <taxon>Agaricales</taxon>
        <taxon>Agaricineae</taxon>
        <taxon>Strophariaceae</taxon>
        <taxon>Psilocybe</taxon>
    </lineage>
</organism>
<feature type="compositionally biased region" description="Polar residues" evidence="1">
    <location>
        <begin position="410"/>
        <end position="452"/>
    </location>
</feature>
<dbReference type="EMBL" id="NHYD01003973">
    <property type="protein sequence ID" value="PPQ67503.1"/>
    <property type="molecule type" value="Genomic_DNA"/>
</dbReference>
<dbReference type="InParanoid" id="A0A409VMM5"/>
<dbReference type="AlphaFoldDB" id="A0A409VMM5"/>
<dbReference type="InterPro" id="IPR000073">
    <property type="entry name" value="AB_hydrolase_1"/>
</dbReference>
<evidence type="ECO:0000313" key="3">
    <source>
        <dbReference type="EMBL" id="PPQ67503.1"/>
    </source>
</evidence>
<dbReference type="PANTHER" id="PTHR42103">
    <property type="entry name" value="ALPHA/BETA-HYDROLASES SUPERFAMILY PROTEIN"/>
    <property type="match status" value="1"/>
</dbReference>